<protein>
    <submittedName>
        <fullName evidence="1">Uncharacterized protein</fullName>
    </submittedName>
</protein>
<proteinExistence type="predicted"/>
<name>A0A177CYH5_9PLEO</name>
<dbReference type="AlphaFoldDB" id="A0A177CYH5"/>
<evidence type="ECO:0000313" key="1">
    <source>
        <dbReference type="EMBL" id="OAG11769.1"/>
    </source>
</evidence>
<evidence type="ECO:0000313" key="2">
    <source>
        <dbReference type="Proteomes" id="UP000077069"/>
    </source>
</evidence>
<dbReference type="RefSeq" id="XP_018042134.1">
    <property type="nucleotide sequence ID" value="XM_018186555.1"/>
</dbReference>
<dbReference type="Proteomes" id="UP000077069">
    <property type="component" value="Unassembled WGS sequence"/>
</dbReference>
<dbReference type="EMBL" id="KV441548">
    <property type="protein sequence ID" value="OAG11769.1"/>
    <property type="molecule type" value="Genomic_DNA"/>
</dbReference>
<keyword evidence="2" id="KW-1185">Reference proteome</keyword>
<reference evidence="1 2" key="1">
    <citation type="submission" date="2016-05" db="EMBL/GenBank/DDBJ databases">
        <title>Comparative analysis of secretome profiles of manganese(II)-oxidizing ascomycete fungi.</title>
        <authorList>
            <consortium name="DOE Joint Genome Institute"/>
            <person name="Zeiner C.A."/>
            <person name="Purvine S.O."/>
            <person name="Zink E.M."/>
            <person name="Wu S."/>
            <person name="Pasa-Tolic L."/>
            <person name="Chaput D.L."/>
            <person name="Haridas S."/>
            <person name="Grigoriev I.V."/>
            <person name="Santelli C.M."/>
            <person name="Hansel C.M."/>
        </authorList>
    </citation>
    <scope>NUCLEOTIDE SEQUENCE [LARGE SCALE GENOMIC DNA]</scope>
    <source>
        <strain evidence="1 2">AP3s5-JAC2a</strain>
    </source>
</reference>
<accession>A0A177CYH5</accession>
<dbReference type="InParanoid" id="A0A177CYH5"/>
<organism evidence="1 2">
    <name type="scientific">Paraphaeosphaeria sporulosa</name>
    <dbReference type="NCBI Taxonomy" id="1460663"/>
    <lineage>
        <taxon>Eukaryota</taxon>
        <taxon>Fungi</taxon>
        <taxon>Dikarya</taxon>
        <taxon>Ascomycota</taxon>
        <taxon>Pezizomycotina</taxon>
        <taxon>Dothideomycetes</taxon>
        <taxon>Pleosporomycetidae</taxon>
        <taxon>Pleosporales</taxon>
        <taxon>Massarineae</taxon>
        <taxon>Didymosphaeriaceae</taxon>
        <taxon>Paraphaeosphaeria</taxon>
    </lineage>
</organism>
<gene>
    <name evidence="1" type="ORF">CC84DRAFT_50091</name>
</gene>
<dbReference type="GeneID" id="28770041"/>
<sequence>MMPCAPVVLHAFDCSAFEVLRVRDVSFIFRDVSQDAGICPVRAVESGNNSTRRRGEGCLARPTISRSNISQAPDRMPMAVSSHANALKPNCCPPLTGLPLVKALIPFLHLHLVCVLASFSVQASRVVRPSICHSSSRESRKVESVPPTVPAQ</sequence>